<evidence type="ECO:0000313" key="1">
    <source>
        <dbReference type="EMBL" id="CCD02020.1"/>
    </source>
</evidence>
<reference evidence="1 2" key="1">
    <citation type="journal article" date="2011" name="PLoS Genet.">
        <title>Azospirillum genomes reveal transition of bacteria from aquatic to terrestrial environments.</title>
        <authorList>
            <person name="Wisniewski-Dye F."/>
            <person name="Borziak K."/>
            <person name="Khalsa-Moyers G."/>
            <person name="Alexandre G."/>
            <person name="Sukharnikov L.O."/>
            <person name="Wuichet K."/>
            <person name="Hurst G.B."/>
            <person name="McDonald W.H."/>
            <person name="Robertson J.S."/>
            <person name="Barbe V."/>
            <person name="Calteau A."/>
            <person name="Rouy Z."/>
            <person name="Mangenot S."/>
            <person name="Prigent-Combaret C."/>
            <person name="Normand P."/>
            <person name="Boyer M."/>
            <person name="Siguier P."/>
            <person name="Dessaux Y."/>
            <person name="Elmerich C."/>
            <person name="Condemine G."/>
            <person name="Krishnen G."/>
            <person name="Kennedy I."/>
            <person name="Paterson A.H."/>
            <person name="Gonzalez V."/>
            <person name="Mavingui P."/>
            <person name="Zhulin I.B."/>
        </authorList>
    </citation>
    <scope>NUCLEOTIDE SEQUENCE [LARGE SCALE GENOMIC DNA]</scope>
    <source>
        <strain evidence="1 2">Sp245</strain>
    </source>
</reference>
<dbReference type="Proteomes" id="UP000007319">
    <property type="component" value="Plasmid AZOBR_p2"/>
</dbReference>
<dbReference type="AlphaFoldDB" id="A0A9P1JY23"/>
<evidence type="ECO:0000313" key="2">
    <source>
        <dbReference type="Proteomes" id="UP000007319"/>
    </source>
</evidence>
<keyword evidence="1" id="KW-0614">Plasmid</keyword>
<gene>
    <name evidence="1" type="ORF">AZOBR_p270216</name>
</gene>
<protein>
    <submittedName>
        <fullName evidence="1">Uncharacterized protein</fullName>
    </submittedName>
</protein>
<dbReference type="EMBL" id="HE577329">
    <property type="protein sequence ID" value="CCD02020.1"/>
    <property type="molecule type" value="Genomic_DNA"/>
</dbReference>
<geneLocation type="plasmid" evidence="1 2">
    <name>AZOBR_p2</name>
</geneLocation>
<accession>A0A9P1JY23</accession>
<dbReference type="KEGG" id="abs:AZOBR_p270216"/>
<dbReference type="RefSeq" id="WP_014242354.1">
    <property type="nucleotide sequence ID" value="NC_016618.1"/>
</dbReference>
<sequence>MRAAEDDPGRLNLLLEAIKWYLVEPPTRPTKHMLALYAVTTSGKLHHCFEGGDATTAAVEALTAYITENEAGGDAVRASYLLEDLLHALRRRQ</sequence>
<proteinExistence type="predicted"/>
<organism evidence="1 2">
    <name type="scientific">Azospirillum baldaniorum</name>
    <dbReference type="NCBI Taxonomy" id="1064539"/>
    <lineage>
        <taxon>Bacteria</taxon>
        <taxon>Pseudomonadati</taxon>
        <taxon>Pseudomonadota</taxon>
        <taxon>Alphaproteobacteria</taxon>
        <taxon>Rhodospirillales</taxon>
        <taxon>Azospirillaceae</taxon>
        <taxon>Azospirillum</taxon>
    </lineage>
</organism>
<name>A0A9P1JY23_9PROT</name>
<keyword evidence="2" id="KW-1185">Reference proteome</keyword>